<feature type="domain" description="RING-type" evidence="5">
    <location>
        <begin position="52"/>
        <end position="92"/>
    </location>
</feature>
<evidence type="ECO:0000256" key="2">
    <source>
        <dbReference type="ARBA" id="ARBA00022833"/>
    </source>
</evidence>
<dbReference type="InterPro" id="IPR001841">
    <property type="entry name" value="Znf_RING"/>
</dbReference>
<organism evidence="6">
    <name type="scientific">Anopheles funestus</name>
    <name type="common">African malaria mosquito</name>
    <dbReference type="NCBI Taxonomy" id="62324"/>
    <lineage>
        <taxon>Eukaryota</taxon>
        <taxon>Metazoa</taxon>
        <taxon>Ecdysozoa</taxon>
        <taxon>Arthropoda</taxon>
        <taxon>Hexapoda</taxon>
        <taxon>Insecta</taxon>
        <taxon>Pterygota</taxon>
        <taxon>Neoptera</taxon>
        <taxon>Endopterygota</taxon>
        <taxon>Diptera</taxon>
        <taxon>Nematocera</taxon>
        <taxon>Culicoidea</taxon>
        <taxon>Culicidae</taxon>
        <taxon>Anophelinae</taxon>
        <taxon>Anopheles</taxon>
    </lineage>
</organism>
<sequence>MYWWGAMVGTAIAAVGLLYTVMKLKALNTPYQAHSGAARQSYSADESNPVLCETCLIPQMGDATTWIELECGHCYHRRCLRMFATTHCITCELQANQ</sequence>
<dbReference type="AlphaFoldDB" id="A0A4Y0BFT3"/>
<evidence type="ECO:0000256" key="1">
    <source>
        <dbReference type="ARBA" id="ARBA00022771"/>
    </source>
</evidence>
<name>A0A4Y0BFT3_ANOFN</name>
<evidence type="ECO:0000256" key="4">
    <source>
        <dbReference type="SAM" id="Phobius"/>
    </source>
</evidence>
<keyword evidence="2" id="KW-0862">Zinc</keyword>
<evidence type="ECO:0000259" key="5">
    <source>
        <dbReference type="PROSITE" id="PS50089"/>
    </source>
</evidence>
<keyword evidence="4" id="KW-0472">Membrane</keyword>
<dbReference type="VEuPathDB" id="VectorBase:AFUN019282"/>
<dbReference type="GO" id="GO:0008270">
    <property type="term" value="F:zinc ion binding"/>
    <property type="evidence" value="ECO:0007669"/>
    <property type="project" value="UniProtKB-KW"/>
</dbReference>
<protein>
    <submittedName>
        <fullName evidence="6">RING-type domain-containing protein</fullName>
    </submittedName>
</protein>
<accession>A0A4Y0BFT3</accession>
<dbReference type="VEuPathDB" id="VectorBase:AFUN2_013498"/>
<evidence type="ECO:0000256" key="3">
    <source>
        <dbReference type="PROSITE-ProRule" id="PRU00175"/>
    </source>
</evidence>
<dbReference type="PROSITE" id="PS50089">
    <property type="entry name" value="ZF_RING_2"/>
    <property type="match status" value="1"/>
</dbReference>
<dbReference type="EnsemblMetazoa" id="AFUN019282-RA">
    <property type="protein sequence ID" value="AFUN019282-PA"/>
    <property type="gene ID" value="AFUN019282"/>
</dbReference>
<evidence type="ECO:0000313" key="6">
    <source>
        <dbReference type="EnsemblMetazoa" id="AFUN019282-PA"/>
    </source>
</evidence>
<feature type="transmembrane region" description="Helical" evidence="4">
    <location>
        <begin position="6"/>
        <end position="22"/>
    </location>
</feature>
<reference evidence="6" key="1">
    <citation type="submission" date="2020-05" db="UniProtKB">
        <authorList>
            <consortium name="EnsemblMetazoa"/>
        </authorList>
    </citation>
    <scope>IDENTIFICATION</scope>
    <source>
        <strain evidence="6">FUMOZ</strain>
    </source>
</reference>
<keyword evidence="1 3" id="KW-0863">Zinc-finger</keyword>
<keyword evidence="4" id="KW-0812">Transmembrane</keyword>
<keyword evidence="4" id="KW-1133">Transmembrane helix</keyword>
<dbReference type="SUPFAM" id="SSF57850">
    <property type="entry name" value="RING/U-box"/>
    <property type="match status" value="1"/>
</dbReference>
<proteinExistence type="predicted"/>
<keyword evidence="1 3" id="KW-0479">Metal-binding</keyword>